<dbReference type="AlphaFoldDB" id="A0A4P8EKN6"/>
<keyword evidence="1" id="KW-0614">Plasmid</keyword>
<geneLocation type="plasmid" evidence="1 2">
    <name>unnamed1</name>
</geneLocation>
<dbReference type="Proteomes" id="UP000298631">
    <property type="component" value="Plasmid unnamed1"/>
</dbReference>
<protein>
    <submittedName>
        <fullName evidence="1">DUF429 domain-containing protein</fullName>
    </submittedName>
</protein>
<dbReference type="KEGG" id="pseb:EOK75_19100"/>
<proteinExistence type="predicted"/>
<organism evidence="1 2">
    <name type="scientific">Pseudorhodobacter turbinis</name>
    <dbReference type="NCBI Taxonomy" id="2500533"/>
    <lineage>
        <taxon>Bacteria</taxon>
        <taxon>Pseudomonadati</taxon>
        <taxon>Pseudomonadota</taxon>
        <taxon>Alphaproteobacteria</taxon>
        <taxon>Rhodobacterales</taxon>
        <taxon>Paracoccaceae</taxon>
        <taxon>Pseudorhodobacter</taxon>
    </lineage>
</organism>
<keyword evidence="2" id="KW-1185">Reference proteome</keyword>
<reference evidence="1 2" key="1">
    <citation type="submission" date="2019-05" db="EMBL/GenBank/DDBJ databases">
        <title>Pseudorhodobacter turbinis sp. nov., isolated from the gut of the Korean turban shell.</title>
        <authorList>
            <person name="Jeong Y.-S."/>
            <person name="Kang W.-R."/>
            <person name="Bae J.-W."/>
        </authorList>
    </citation>
    <scope>NUCLEOTIDE SEQUENCE [LARGE SCALE GENOMIC DNA]</scope>
    <source>
        <strain evidence="1 2">S12M18</strain>
        <plasmid evidence="1 2">unnamed1</plasmid>
    </source>
</reference>
<dbReference type="OrthoDB" id="8849801at2"/>
<name>A0A4P8EKN6_9RHOB</name>
<evidence type="ECO:0000313" key="1">
    <source>
        <dbReference type="EMBL" id="QCO57791.1"/>
    </source>
</evidence>
<evidence type="ECO:0000313" key="2">
    <source>
        <dbReference type="Proteomes" id="UP000298631"/>
    </source>
</evidence>
<sequence length="232" mass="26088">MNDSIWFPLQEDCDLLARLETASGNDGFSGAAWMEKPGRAHRAHFQSYFLMFGARALGHPAFQAFWRRYPVSSRRASVLQHGEKGLSRAMSQAGLTAPALLSPELMMRNAEQASEADLCRIFDYAALTDPDMIAERDRILQANMTKTSRSTLLRLIERSAMNGHFVETHPYLAARVLGFHFLKKRKDTTGIEGRRQVLRALHAGDMPTPQAVMLDEITARDRRNIPADTNSQ</sequence>
<dbReference type="EMBL" id="CP039965">
    <property type="protein sequence ID" value="QCO57791.1"/>
    <property type="molecule type" value="Genomic_DNA"/>
</dbReference>
<gene>
    <name evidence="1" type="ORF">EOK75_19100</name>
</gene>
<accession>A0A4P8EKN6</accession>
<dbReference type="RefSeq" id="WP_137195599.1">
    <property type="nucleotide sequence ID" value="NZ_CP039965.1"/>
</dbReference>